<feature type="coiled-coil region" evidence="2">
    <location>
        <begin position="13"/>
        <end position="44"/>
    </location>
</feature>
<comment type="caution">
    <text evidence="3">The sequence shown here is derived from an EMBL/GenBank/DDBJ whole genome shotgun (WGS) entry which is preliminary data.</text>
</comment>
<dbReference type="Pfam" id="PF06013">
    <property type="entry name" value="WXG100"/>
    <property type="match status" value="1"/>
</dbReference>
<evidence type="ECO:0000313" key="4">
    <source>
        <dbReference type="Proteomes" id="UP000190037"/>
    </source>
</evidence>
<dbReference type="OrthoDB" id="4283504at2"/>
<dbReference type="SUPFAM" id="SSF140453">
    <property type="entry name" value="EsxAB dimer-like"/>
    <property type="match status" value="1"/>
</dbReference>
<dbReference type="NCBIfam" id="TIGR03930">
    <property type="entry name" value="WXG100_ESAT6"/>
    <property type="match status" value="1"/>
</dbReference>
<dbReference type="RefSeq" id="WP_020553087.1">
    <property type="nucleotide sequence ID" value="NZ_MWQN01000001.1"/>
</dbReference>
<dbReference type="STRING" id="159449.B4N89_21380"/>
<keyword evidence="2" id="KW-0175">Coiled coil</keyword>
<dbReference type="AlphaFoldDB" id="A0A1T3P204"/>
<proteinExistence type="inferred from homology"/>
<name>A0A1T3P204_9ACTN</name>
<dbReference type="Proteomes" id="UP000190037">
    <property type="component" value="Unassembled WGS sequence"/>
</dbReference>
<evidence type="ECO:0000256" key="2">
    <source>
        <dbReference type="SAM" id="Coils"/>
    </source>
</evidence>
<comment type="similarity">
    <text evidence="1">Belongs to the WXG100 family.</text>
</comment>
<keyword evidence="4" id="KW-1185">Reference proteome</keyword>
<reference evidence="3 4" key="1">
    <citation type="submission" date="2017-03" db="EMBL/GenBank/DDBJ databases">
        <title>Draft genome sequence of Streptomyces scabrisporus NF3, endophyte isolated from Amphipterygium adstringens.</title>
        <authorList>
            <person name="Vazquez M."/>
            <person name="Ceapa C.D."/>
            <person name="Rodriguez Luna D."/>
            <person name="Sanchez Esquivel S."/>
        </authorList>
    </citation>
    <scope>NUCLEOTIDE SEQUENCE [LARGE SCALE GENOMIC DNA]</scope>
    <source>
        <strain evidence="3 4">NF3</strain>
    </source>
</reference>
<accession>A0A1T3P204</accession>
<dbReference type="Gene3D" id="1.10.287.1060">
    <property type="entry name" value="ESAT-6-like"/>
    <property type="match status" value="1"/>
</dbReference>
<protein>
    <recommendedName>
        <fullName evidence="1">ESAT-6-like protein</fullName>
    </recommendedName>
</protein>
<organism evidence="3 4">
    <name type="scientific">Embleya scabrispora</name>
    <dbReference type="NCBI Taxonomy" id="159449"/>
    <lineage>
        <taxon>Bacteria</taxon>
        <taxon>Bacillati</taxon>
        <taxon>Actinomycetota</taxon>
        <taxon>Actinomycetes</taxon>
        <taxon>Kitasatosporales</taxon>
        <taxon>Streptomycetaceae</taxon>
        <taxon>Embleya</taxon>
    </lineage>
</organism>
<dbReference type="InterPro" id="IPR036689">
    <property type="entry name" value="ESAT-6-like_sf"/>
</dbReference>
<sequence length="101" mass="10909">MAGEAFKITPQMLAELSKKVQGVATDLEAAIQEMNRKVDAIEGQWQGAARNQFDPLQEQAVQKALGVKRALDAISGAMGHNANSYDQTETTVSGNISKLMF</sequence>
<evidence type="ECO:0000313" key="3">
    <source>
        <dbReference type="EMBL" id="OPC83149.1"/>
    </source>
</evidence>
<evidence type="ECO:0000256" key="1">
    <source>
        <dbReference type="RuleBase" id="RU362001"/>
    </source>
</evidence>
<gene>
    <name evidence="3" type="ORF">B4N89_21380</name>
</gene>
<dbReference type="EMBL" id="MWQN01000001">
    <property type="protein sequence ID" value="OPC83149.1"/>
    <property type="molecule type" value="Genomic_DNA"/>
</dbReference>
<dbReference type="InterPro" id="IPR010310">
    <property type="entry name" value="T7SS_ESAT-6-like"/>
</dbReference>